<evidence type="ECO:0008006" key="2">
    <source>
        <dbReference type="Google" id="ProtNLM"/>
    </source>
</evidence>
<dbReference type="InterPro" id="IPR053745">
    <property type="entry name" value="Viral_Tail_Comp_sf"/>
</dbReference>
<sequence length="128" mass="14084">MTDVASALQTAIYQRLTSQISVPVFDSVPQGTTYPYVTIDSLKSDDRSPIFGQKRDLRMLYLSVWSDYPGQAEVHRINAEVAAALHQVRLPLTAGRAVSIRIIRTESDRDADGVTYQGSVTAQVITQG</sequence>
<dbReference type="Pfam" id="PF11367">
    <property type="entry name" value="Tail_completion_gp17"/>
    <property type="match status" value="1"/>
</dbReference>
<dbReference type="Gene3D" id="3.30.2000.30">
    <property type="match status" value="1"/>
</dbReference>
<proteinExistence type="predicted"/>
<organism evidence="1">
    <name type="scientific">uncultured Caudovirales phage</name>
    <dbReference type="NCBI Taxonomy" id="2100421"/>
    <lineage>
        <taxon>Viruses</taxon>
        <taxon>Duplodnaviria</taxon>
        <taxon>Heunggongvirae</taxon>
        <taxon>Uroviricota</taxon>
        <taxon>Caudoviricetes</taxon>
        <taxon>Peduoviridae</taxon>
        <taxon>Maltschvirus</taxon>
        <taxon>Maltschvirus maltsch</taxon>
    </lineage>
</organism>
<dbReference type="InterPro" id="IPR021508">
    <property type="entry name" value="Gp17-like"/>
</dbReference>
<evidence type="ECO:0000313" key="1">
    <source>
        <dbReference type="EMBL" id="ASN71516.1"/>
    </source>
</evidence>
<dbReference type="EMBL" id="MF417927">
    <property type="protein sequence ID" value="ASN71516.1"/>
    <property type="molecule type" value="Genomic_DNA"/>
</dbReference>
<reference evidence="1" key="1">
    <citation type="submission" date="2017-06" db="EMBL/GenBank/DDBJ databases">
        <title>Novel phages from South African skin metaviromes.</title>
        <authorList>
            <person name="van Zyl L.J."/>
            <person name="Abrahams Y."/>
            <person name="Stander E.A."/>
            <person name="Kirby B.M."/>
            <person name="Clavaud C."/>
            <person name="Farcet C."/>
            <person name="Breton L."/>
            <person name="Trindade M.I."/>
        </authorList>
    </citation>
    <scope>NUCLEOTIDE SEQUENCE</scope>
</reference>
<protein>
    <recommendedName>
        <fullName evidence="2">DUF3168 domain-containing protein</fullName>
    </recommendedName>
</protein>
<gene>
    <name evidence="1" type="ORF">9F2_10</name>
</gene>
<accession>A0A2H4JF41</accession>
<name>A0A2H4JF41_9CAUD</name>